<comment type="caution">
    <text evidence="11">The sequence shown here is derived from an EMBL/GenBank/DDBJ whole genome shotgun (WGS) entry which is preliminary data.</text>
</comment>
<dbReference type="GO" id="GO:0005829">
    <property type="term" value="C:cytosol"/>
    <property type="evidence" value="ECO:0007669"/>
    <property type="project" value="TreeGrafter"/>
</dbReference>
<keyword evidence="5 9" id="KW-0028">Amino-acid biosynthesis</keyword>
<feature type="binding site" evidence="9">
    <location>
        <begin position="76"/>
        <end position="77"/>
    </location>
    <ligand>
        <name>substrate</name>
    </ligand>
</feature>
<sequence length="280" mass="30726">MRLEFTKMHGLGNDFLVLDLITQRARLDAAVIRRLADRNFGIGFDQLLVVEAPQQPEVDFRYRIFNADGSEVSQCGNGARCFARFVRDRRLTRKERLRVETASGIIELQIDGKGWVTVDMGKPRLTPAEVPFDAAETAVEYALEVAGRTLQVAAVSMGNPHAVLRVDSVATAPVAELGPLIESHPRFPARVNAGFMEVVNRREIRLRVFERGTGETLACGTGACAAVVAGIRWGLLDRRVTVHLPGGDLDISWPADDASVRMTGPTARVYDGVLRLGDFS</sequence>
<keyword evidence="7 9" id="KW-0413">Isomerase</keyword>
<dbReference type="NCBIfam" id="TIGR00652">
    <property type="entry name" value="DapF"/>
    <property type="match status" value="1"/>
</dbReference>
<evidence type="ECO:0000256" key="10">
    <source>
        <dbReference type="PROSITE-ProRule" id="PRU10125"/>
    </source>
</evidence>
<comment type="subunit">
    <text evidence="9">Homodimer.</text>
</comment>
<feature type="site" description="Important for dimerization" evidence="9">
    <location>
        <position position="270"/>
    </location>
</feature>
<protein>
    <recommendedName>
        <fullName evidence="3 9">Diaminopimelate epimerase</fullName>
        <shortName evidence="9">DAP epimerase</shortName>
        <ecNumber evidence="3 9">5.1.1.7</ecNumber>
    </recommendedName>
    <alternativeName>
        <fullName evidence="9">PLP-independent amino acid racemase</fullName>
    </alternativeName>
</protein>
<dbReference type="OrthoDB" id="9805408at2"/>
<keyword evidence="4 9" id="KW-0963">Cytoplasm</keyword>
<comment type="similarity">
    <text evidence="2 9">Belongs to the diaminopimelate epimerase family.</text>
</comment>
<organism evidence="11 12">
    <name type="scientific">Amnimonas aquatica</name>
    <dbReference type="NCBI Taxonomy" id="2094561"/>
    <lineage>
        <taxon>Bacteria</taxon>
        <taxon>Pseudomonadati</taxon>
        <taxon>Pseudomonadota</taxon>
        <taxon>Gammaproteobacteria</taxon>
        <taxon>Moraxellales</taxon>
        <taxon>Moraxellaceae</taxon>
        <taxon>Amnimonas</taxon>
    </lineage>
</organism>
<evidence type="ECO:0000256" key="4">
    <source>
        <dbReference type="ARBA" id="ARBA00022490"/>
    </source>
</evidence>
<evidence type="ECO:0000256" key="1">
    <source>
        <dbReference type="ARBA" id="ARBA00005196"/>
    </source>
</evidence>
<dbReference type="SUPFAM" id="SSF54506">
    <property type="entry name" value="Diaminopimelate epimerase-like"/>
    <property type="match status" value="1"/>
</dbReference>
<keyword evidence="6 9" id="KW-0457">Lysine biosynthesis</keyword>
<feature type="active site" description="Proton donor" evidence="9">
    <location>
        <position position="75"/>
    </location>
</feature>
<evidence type="ECO:0000256" key="9">
    <source>
        <dbReference type="HAMAP-Rule" id="MF_00197"/>
    </source>
</evidence>
<evidence type="ECO:0000313" key="11">
    <source>
        <dbReference type="EMBL" id="PQA51804.1"/>
    </source>
</evidence>
<comment type="function">
    <text evidence="9">Catalyzes the stereoinversion of LL-2,6-diaminopimelate (L,L-DAP) to meso-diaminopimelate (meso-DAP), a precursor of L-lysine and an essential component of the bacterial peptidoglycan.</text>
</comment>
<feature type="binding site" evidence="9">
    <location>
        <position position="192"/>
    </location>
    <ligand>
        <name>substrate</name>
    </ligand>
</feature>
<comment type="subcellular location">
    <subcellularLocation>
        <location evidence="9">Cytoplasm</location>
    </subcellularLocation>
</comment>
<feature type="binding site" evidence="9">
    <location>
        <position position="66"/>
    </location>
    <ligand>
        <name>substrate</name>
    </ligand>
</feature>
<comment type="catalytic activity">
    <reaction evidence="8 9">
        <text>(2S,6S)-2,6-diaminopimelate = meso-2,6-diaminopimelate</text>
        <dbReference type="Rhea" id="RHEA:15393"/>
        <dbReference type="ChEBI" id="CHEBI:57609"/>
        <dbReference type="ChEBI" id="CHEBI:57791"/>
        <dbReference type="EC" id="5.1.1.7"/>
    </reaction>
</comment>
<name>A0A2P6AUX8_9GAMM</name>
<feature type="binding site" evidence="9">
    <location>
        <begin position="220"/>
        <end position="221"/>
    </location>
    <ligand>
        <name>substrate</name>
    </ligand>
</feature>
<evidence type="ECO:0000256" key="2">
    <source>
        <dbReference type="ARBA" id="ARBA00010219"/>
    </source>
</evidence>
<dbReference type="PROSITE" id="PS01326">
    <property type="entry name" value="DAP_EPIMERASE"/>
    <property type="match status" value="1"/>
</dbReference>
<dbReference type="RefSeq" id="WP_105191046.1">
    <property type="nucleotide sequence ID" value="NZ_PTQZ01000010.1"/>
</dbReference>
<feature type="site" description="Could be important to modulate the pK values of the two catalytic cysteine residues" evidence="9">
    <location>
        <position position="161"/>
    </location>
</feature>
<evidence type="ECO:0000256" key="5">
    <source>
        <dbReference type="ARBA" id="ARBA00022605"/>
    </source>
</evidence>
<evidence type="ECO:0000256" key="6">
    <source>
        <dbReference type="ARBA" id="ARBA00023154"/>
    </source>
</evidence>
<dbReference type="AlphaFoldDB" id="A0A2P6AUX8"/>
<dbReference type="Proteomes" id="UP000243900">
    <property type="component" value="Unassembled WGS sequence"/>
</dbReference>
<dbReference type="InterPro" id="IPR018510">
    <property type="entry name" value="DAP_epimerase_AS"/>
</dbReference>
<dbReference type="GO" id="GO:0008837">
    <property type="term" value="F:diaminopimelate epimerase activity"/>
    <property type="evidence" value="ECO:0007669"/>
    <property type="project" value="UniProtKB-UniRule"/>
</dbReference>
<feature type="binding site" evidence="9">
    <location>
        <position position="46"/>
    </location>
    <ligand>
        <name>substrate</name>
    </ligand>
</feature>
<dbReference type="FunFam" id="3.10.310.10:FF:000001">
    <property type="entry name" value="Diaminopimelate epimerase"/>
    <property type="match status" value="1"/>
</dbReference>
<evidence type="ECO:0000256" key="7">
    <source>
        <dbReference type="ARBA" id="ARBA00023235"/>
    </source>
</evidence>
<feature type="active site" evidence="10">
    <location>
        <position position="75"/>
    </location>
</feature>
<dbReference type="GO" id="GO:0009089">
    <property type="term" value="P:lysine biosynthetic process via diaminopimelate"/>
    <property type="evidence" value="ECO:0007669"/>
    <property type="project" value="UniProtKB-UniRule"/>
</dbReference>
<feature type="active site" description="Proton acceptor" evidence="9">
    <location>
        <position position="219"/>
    </location>
</feature>
<feature type="binding site" evidence="9">
    <location>
        <position position="13"/>
    </location>
    <ligand>
        <name>substrate</name>
    </ligand>
</feature>
<comment type="pathway">
    <text evidence="1 9">Amino-acid biosynthesis; L-lysine biosynthesis via DAP pathway; DL-2,6-diaminopimelate from LL-2,6-diaminopimelate: step 1/1.</text>
</comment>
<dbReference type="Pfam" id="PF01678">
    <property type="entry name" value="DAP_epimerase"/>
    <property type="match status" value="2"/>
</dbReference>
<reference evidence="12" key="1">
    <citation type="submission" date="2018-02" db="EMBL/GenBank/DDBJ databases">
        <title>Genome sequencing of Solimonas sp. HR-BB.</title>
        <authorList>
            <person name="Lee Y."/>
            <person name="Jeon C.O."/>
        </authorList>
    </citation>
    <scope>NUCLEOTIDE SEQUENCE [LARGE SCALE GENOMIC DNA]</scope>
    <source>
        <strain evidence="12">HR-E</strain>
    </source>
</reference>
<evidence type="ECO:0000256" key="8">
    <source>
        <dbReference type="ARBA" id="ARBA00051712"/>
    </source>
</evidence>
<keyword evidence="12" id="KW-1185">Reference proteome</keyword>
<dbReference type="InterPro" id="IPR001653">
    <property type="entry name" value="DAP_epimerase_DapF"/>
</dbReference>
<dbReference type="UniPathway" id="UPA00034">
    <property type="reaction ID" value="UER00025"/>
</dbReference>
<evidence type="ECO:0000256" key="3">
    <source>
        <dbReference type="ARBA" id="ARBA00013080"/>
    </source>
</evidence>
<feature type="site" description="Could be important to modulate the pK values of the two catalytic cysteine residues" evidence="9">
    <location>
        <position position="210"/>
    </location>
</feature>
<evidence type="ECO:0000313" key="12">
    <source>
        <dbReference type="Proteomes" id="UP000243900"/>
    </source>
</evidence>
<feature type="binding site" evidence="9">
    <location>
        <position position="159"/>
    </location>
    <ligand>
        <name>substrate</name>
    </ligand>
</feature>
<dbReference type="PANTHER" id="PTHR31689">
    <property type="entry name" value="DIAMINOPIMELATE EPIMERASE, CHLOROPLASTIC"/>
    <property type="match status" value="1"/>
</dbReference>
<feature type="binding site" evidence="9">
    <location>
        <begin position="210"/>
        <end position="211"/>
    </location>
    <ligand>
        <name>substrate</name>
    </ligand>
</feature>
<gene>
    <name evidence="9" type="primary">dapF</name>
    <name evidence="11" type="ORF">C5O18_01125</name>
</gene>
<dbReference type="EC" id="5.1.1.7" evidence="3 9"/>
<proteinExistence type="inferred from homology"/>
<dbReference type="PANTHER" id="PTHR31689:SF0">
    <property type="entry name" value="DIAMINOPIMELATE EPIMERASE"/>
    <property type="match status" value="1"/>
</dbReference>
<dbReference type="FunFam" id="3.10.310.10:FF:000004">
    <property type="entry name" value="Diaminopimelate epimerase"/>
    <property type="match status" value="1"/>
</dbReference>
<dbReference type="Gene3D" id="3.10.310.10">
    <property type="entry name" value="Diaminopimelate Epimerase, Chain A, domain 1"/>
    <property type="match status" value="2"/>
</dbReference>
<dbReference type="HAMAP" id="MF_00197">
    <property type="entry name" value="DAP_epimerase"/>
    <property type="match status" value="1"/>
</dbReference>
<accession>A0A2P6AUX8</accession>
<dbReference type="EMBL" id="PTQZ01000010">
    <property type="protein sequence ID" value="PQA51804.1"/>
    <property type="molecule type" value="Genomic_DNA"/>
</dbReference>